<keyword evidence="3" id="KW-1185">Reference proteome</keyword>
<reference evidence="4" key="1">
    <citation type="submission" date="2016-06" db="UniProtKB">
        <authorList>
            <consortium name="WormBaseParasite"/>
        </authorList>
    </citation>
    <scope>IDENTIFICATION</scope>
</reference>
<evidence type="ECO:0000313" key="4">
    <source>
        <dbReference type="WBParaSite" id="SSLN_0000318801-mRNA-1"/>
    </source>
</evidence>
<dbReference type="Proteomes" id="UP000275846">
    <property type="component" value="Unassembled WGS sequence"/>
</dbReference>
<evidence type="ECO:0000313" key="3">
    <source>
        <dbReference type="Proteomes" id="UP000275846"/>
    </source>
</evidence>
<accession>A0A183SFU0</accession>
<proteinExistence type="predicted"/>
<reference evidence="2 3" key="2">
    <citation type="submission" date="2018-11" db="EMBL/GenBank/DDBJ databases">
        <authorList>
            <consortium name="Pathogen Informatics"/>
        </authorList>
    </citation>
    <scope>NUCLEOTIDE SEQUENCE [LARGE SCALE GENOMIC DNA]</scope>
    <source>
        <strain evidence="2 3">NST_G2</strain>
    </source>
</reference>
<dbReference type="AlphaFoldDB" id="A0A183SFU0"/>
<dbReference type="EMBL" id="UYSU01032424">
    <property type="protein sequence ID" value="VDL89473.1"/>
    <property type="molecule type" value="Genomic_DNA"/>
</dbReference>
<feature type="region of interest" description="Disordered" evidence="1">
    <location>
        <begin position="306"/>
        <end position="325"/>
    </location>
</feature>
<name>A0A183SFU0_SCHSO</name>
<sequence length="325" mass="35971">MQCEKTLAYPFLKRKVKREWIVLDEISLKVLAFADEESSVKPKREPLYSISMVNAVLKIESSEDNVFSITSIRARPVYIAFGREHSPRGASVSTGGVPGSPLPHREAKECVGQQKTVFRTRWQKKEAFIVAATETIDPSPRSCRASKAVEITGEPEDAVSSSTDAGMEGRFLNLAGGGARNSSGEIHLIRSTSRDYVFTSAKTASMMTTNANPCQNQRNWTFKSNDLEQLLAYFEWEDETHVNLVPDIISVGTSKMELRVSQGARILRIFASTAVLLLFAPSFQTLELTEAYFREALARRMASSMDSASGSLCSPNPDANKSKER</sequence>
<dbReference type="WBParaSite" id="SSLN_0000318801-mRNA-1">
    <property type="protein sequence ID" value="SSLN_0000318801-mRNA-1"/>
    <property type="gene ID" value="SSLN_0000318801"/>
</dbReference>
<protein>
    <submittedName>
        <fullName evidence="2 4">Uncharacterized protein</fullName>
    </submittedName>
</protein>
<evidence type="ECO:0000313" key="2">
    <source>
        <dbReference type="EMBL" id="VDL89473.1"/>
    </source>
</evidence>
<organism evidence="4">
    <name type="scientific">Schistocephalus solidus</name>
    <name type="common">Tapeworm</name>
    <dbReference type="NCBI Taxonomy" id="70667"/>
    <lineage>
        <taxon>Eukaryota</taxon>
        <taxon>Metazoa</taxon>
        <taxon>Spiralia</taxon>
        <taxon>Lophotrochozoa</taxon>
        <taxon>Platyhelminthes</taxon>
        <taxon>Cestoda</taxon>
        <taxon>Eucestoda</taxon>
        <taxon>Diphyllobothriidea</taxon>
        <taxon>Diphyllobothriidae</taxon>
        <taxon>Schistocephalus</taxon>
    </lineage>
</organism>
<gene>
    <name evidence="2" type="ORF">SSLN_LOCUS3088</name>
</gene>
<evidence type="ECO:0000256" key="1">
    <source>
        <dbReference type="SAM" id="MobiDB-lite"/>
    </source>
</evidence>
<dbReference type="OrthoDB" id="10572377at2759"/>